<dbReference type="PANTHER" id="PTHR22943:SF248">
    <property type="entry name" value="SEVEN TM RECEPTOR"/>
    <property type="match status" value="1"/>
</dbReference>
<sequence length="1367" mass="155187">MDNFDILSITIEVVIDLSVVTQAVDTISLVIVHSALVPPRRRDCFWITTFRRSLRAGFCCDRCRRLEEFLFNICCGFGFSFALVFDYATAPFNNIYAIKQKILMLMQIQTFVVVTWIGRMNQSVAALAMGLNQATAFLVPTRHARLWNGLLPIIFFVVFQFSLGCTVGVALGTGSMEWARALNGGWLVHISAQKKKRSEKFSLLCVAFATDLRAFFINHFVCTNLTSITLYLLLVFCKSLLRNVMNLSTPTVVSLFLESSDCVAASVVAAAAASMSISLYALVEDSHVIAGFITNILLMYTIVKFSRKSLGSYKEMLLIFAAYDVFLVALHAVLKPRVVVVETTIFGVAADWDNRYITAFYCSCNTVPFVLMIIDFLYRYWCIGRPHLIALFSDWRFAGFLVLIVLFEYFLWYFVCTEVLTGQGPEYGKTLLAEETGRRLGKEIKEGWLVMNYWENDVINWRIFIALMIFNTIMIGCFSIAITFGGLCYYHIYVLRGATHSISANALNMQRKLFLSVCAQTAVPLFFVYIPYLCVLNLPFMNLPVFFWDDACMLLTSCFPAWDGIIVIVLMPDYWKGLLGIIWKKNKTKKITSRETQSIPTVHSISNSRQGHIQQRRMNNASSSVLSNNASSPLEAVSAMKDALVSTDTIYRPMKLYDIIENSHLETPIIELFPVGGMVTNCMLIFAIIRFTTHALGSYKQLLLIFAFYDIFLVSLHAVLKPRVMVVETTIFGVAADWNNRYITSFYCSCNTVPFVLMIIDFLYRYWCIAQPHKISLFANWKFVVGIMIIPVAEYIIWFFVCTEMLTGQGPEEGKDLLRAESFHRIGKEIHEGWLVMNYWENDELNVRVVVALMIFNAIMIGCFTAAVVLGSMTYYHIHVLRGNSISAHSLHMQRKLFISVCAQTAVPLVLVYIPYICVLNLPVLNLPVFFWDDACMLLTSCFPAWDAVIVIGLMPDYWKGLLGIVCKRNKRPQKEVLSIPTGPVAPSRNSRRHSQCGMNNFTSTLLENSTSLLEAVSIMEAFHDVGASTTTSSKGMKLYDIIEDSHLVGGMITNCMLIFAIIRYTTHALGSYKQLLLIFAFYDVFLVSLHFFLKPRVMVVETTIFGVAADWDNRYITSFYCSCNTVPFVLMIIDFLYRYWCIAQPHKISLFTNGKFIIGIMLIPLAEYILWFFVCTEVLTGQGPEVGKDLLRAESLHRLGKEIHEGWLVMNYWENDELNVRIFIALMIFNAIMIGCFTVAMVLGSMTYYHIHVLRGNSISAHSLHMQRKLFISVCAQTAVPLVLVYIPYICVLNLPVLNLPVFFWDDACMLLTSCFPAWDAVIVIVLMPDYWKGLLGICFKRKHPQRETLSIPSGPTIPTRNSNSR</sequence>
<keyword evidence="2" id="KW-1185">Reference proteome</keyword>
<reference evidence="1" key="2">
    <citation type="submission" date="2022-06" db="UniProtKB">
        <authorList>
            <consortium name="EnsemblMetazoa"/>
        </authorList>
    </citation>
    <scope>IDENTIFICATION</scope>
    <source>
        <strain evidence="1">PS312</strain>
    </source>
</reference>
<accession>A0A2A6CLI0</accession>
<gene>
    <name evidence="1" type="primary">WBGene00095132</name>
</gene>
<dbReference type="OrthoDB" id="191139at2759"/>
<dbReference type="EnsemblMetazoa" id="PPA05578.1">
    <property type="protein sequence ID" value="PPA05578.1"/>
    <property type="gene ID" value="WBGene00095132"/>
</dbReference>
<dbReference type="Proteomes" id="UP000005239">
    <property type="component" value="Unassembled WGS sequence"/>
</dbReference>
<evidence type="ECO:0000313" key="1">
    <source>
        <dbReference type="EnsemblMetazoa" id="PPA05578.1"/>
    </source>
</evidence>
<dbReference type="Pfam" id="PF10326">
    <property type="entry name" value="7TM_GPCR_Str"/>
    <property type="match status" value="3"/>
</dbReference>
<protein>
    <submittedName>
        <fullName evidence="1">G protein-coupled receptor</fullName>
    </submittedName>
</protein>
<dbReference type="PANTHER" id="PTHR22943">
    <property type="entry name" value="7-TRANSMEMBRANE DOMAIN RECEPTOR C.ELEGANS"/>
    <property type="match status" value="1"/>
</dbReference>
<reference evidence="2" key="1">
    <citation type="journal article" date="2008" name="Nat. Genet.">
        <title>The Pristionchus pacificus genome provides a unique perspective on nematode lifestyle and parasitism.</title>
        <authorList>
            <person name="Dieterich C."/>
            <person name="Clifton S.W."/>
            <person name="Schuster L.N."/>
            <person name="Chinwalla A."/>
            <person name="Delehaunty K."/>
            <person name="Dinkelacker I."/>
            <person name="Fulton L."/>
            <person name="Fulton R."/>
            <person name="Godfrey J."/>
            <person name="Minx P."/>
            <person name="Mitreva M."/>
            <person name="Roeseler W."/>
            <person name="Tian H."/>
            <person name="Witte H."/>
            <person name="Yang S.P."/>
            <person name="Wilson R.K."/>
            <person name="Sommer R.J."/>
        </authorList>
    </citation>
    <scope>NUCLEOTIDE SEQUENCE [LARGE SCALE GENOMIC DNA]</scope>
    <source>
        <strain evidence="2">PS312</strain>
    </source>
</reference>
<organism evidence="1 2">
    <name type="scientific">Pristionchus pacificus</name>
    <name type="common">Parasitic nematode worm</name>
    <dbReference type="NCBI Taxonomy" id="54126"/>
    <lineage>
        <taxon>Eukaryota</taxon>
        <taxon>Metazoa</taxon>
        <taxon>Ecdysozoa</taxon>
        <taxon>Nematoda</taxon>
        <taxon>Chromadorea</taxon>
        <taxon>Rhabditida</taxon>
        <taxon>Rhabditina</taxon>
        <taxon>Diplogasteromorpha</taxon>
        <taxon>Diplogasteroidea</taxon>
        <taxon>Neodiplogasteridae</taxon>
        <taxon>Pristionchus</taxon>
    </lineage>
</organism>
<proteinExistence type="predicted"/>
<evidence type="ECO:0000313" key="2">
    <source>
        <dbReference type="Proteomes" id="UP000005239"/>
    </source>
</evidence>
<dbReference type="InterPro" id="IPR019428">
    <property type="entry name" value="7TM_GPCR_serpentine_rcpt_Str"/>
</dbReference>
<accession>A0A8R1U560</accession>
<dbReference type="SUPFAM" id="SSF81321">
    <property type="entry name" value="Family A G protein-coupled receptor-like"/>
    <property type="match status" value="3"/>
</dbReference>
<name>A0A2A6CLI0_PRIPA</name>